<feature type="transmembrane region" description="Helical" evidence="8">
    <location>
        <begin position="255"/>
        <end position="275"/>
    </location>
</feature>
<evidence type="ECO:0000259" key="9">
    <source>
        <dbReference type="Pfam" id="PF01545"/>
    </source>
</evidence>
<dbReference type="EMBL" id="CP000251">
    <property type="protein sequence ID" value="ABC80220.1"/>
    <property type="molecule type" value="Genomic_DNA"/>
</dbReference>
<organism evidence="10 11">
    <name type="scientific">Anaeromyxobacter dehalogenans (strain 2CP-C)</name>
    <dbReference type="NCBI Taxonomy" id="290397"/>
    <lineage>
        <taxon>Bacteria</taxon>
        <taxon>Pseudomonadati</taxon>
        <taxon>Myxococcota</taxon>
        <taxon>Myxococcia</taxon>
        <taxon>Myxococcales</taxon>
        <taxon>Cystobacterineae</taxon>
        <taxon>Anaeromyxobacteraceae</taxon>
        <taxon>Anaeromyxobacter</taxon>
    </lineage>
</organism>
<evidence type="ECO:0000256" key="4">
    <source>
        <dbReference type="ARBA" id="ARBA00022989"/>
    </source>
</evidence>
<dbReference type="AlphaFoldDB" id="Q2IN39"/>
<dbReference type="InterPro" id="IPR058533">
    <property type="entry name" value="Cation_efflux_TM"/>
</dbReference>
<dbReference type="InterPro" id="IPR002524">
    <property type="entry name" value="Cation_efflux"/>
</dbReference>
<feature type="transmembrane region" description="Helical" evidence="8">
    <location>
        <begin position="82"/>
        <end position="99"/>
    </location>
</feature>
<keyword evidence="6 8" id="KW-0472">Membrane</keyword>
<dbReference type="PANTHER" id="PTHR45755:SF4">
    <property type="entry name" value="ZINC TRANSPORTER 7"/>
    <property type="match status" value="1"/>
</dbReference>
<dbReference type="GO" id="GO:0016020">
    <property type="term" value="C:membrane"/>
    <property type="evidence" value="ECO:0007669"/>
    <property type="project" value="UniProtKB-SubCell"/>
</dbReference>
<dbReference type="SUPFAM" id="SSF161111">
    <property type="entry name" value="Cation efflux protein transmembrane domain-like"/>
    <property type="match status" value="1"/>
</dbReference>
<feature type="domain" description="Cation efflux protein transmembrane" evidence="9">
    <location>
        <begin position="53"/>
        <end position="286"/>
    </location>
</feature>
<feature type="transmembrane region" description="Helical" evidence="8">
    <location>
        <begin position="229"/>
        <end position="249"/>
    </location>
</feature>
<name>Q2IN39_ANADE</name>
<proteinExistence type="predicted"/>
<feature type="compositionally biased region" description="Basic and acidic residues" evidence="7">
    <location>
        <begin position="178"/>
        <end position="196"/>
    </location>
</feature>
<sequence length="368" mass="39261">MNVRYGGRGGGGPGAWRYTPAPMHLEDLGPWKHGHAFGTAVEASGERRTRWVVALTLAMMVGEIAAGMMFGSMALLADGWHMGTHAAALGVAAFAYAYARRHAADPRYSFGTGKVGALGGFASAVGLAVVALLVLGESAVRLASPVAIRFDQAIGVAVLGLLVNLFSAFLLRDEDHGHAHGHGDHDHDHDHDDHDHGHHGHHAHHDGEHAHAHPDHGHAEHRDHNLRAAYLHVLADALTSVLAIVALLAGRVLGWTWMDPVMGIVGALVIARWSVGLLRDTGAVLLDAEVGEGRRTAIRAALEQGEDRVADLHLWRVGPRHLAAIVSVVSTAPRAPAEYKERLRAFPDVVHLTVEVHACELPGARAAR</sequence>
<dbReference type="Pfam" id="PF01545">
    <property type="entry name" value="Cation_efflux"/>
    <property type="match status" value="1"/>
</dbReference>
<dbReference type="eggNOG" id="COG1230">
    <property type="taxonomic scope" value="Bacteria"/>
</dbReference>
<dbReference type="KEGG" id="ade:Adeh_0444"/>
<dbReference type="GO" id="GO:0005385">
    <property type="term" value="F:zinc ion transmembrane transporter activity"/>
    <property type="evidence" value="ECO:0007669"/>
    <property type="project" value="InterPro"/>
</dbReference>
<dbReference type="HOGENOM" id="CLU_013430_1_0_7"/>
<reference evidence="10" key="1">
    <citation type="submission" date="2006-01" db="EMBL/GenBank/DDBJ databases">
        <title>Complete sequence of Anaeromyxobacter dehalogenans 2CP-C.</title>
        <authorList>
            <consortium name="US DOE Joint Genome Institute"/>
            <person name="Copeland A."/>
            <person name="Lucas S."/>
            <person name="Lapidus A."/>
            <person name="Barry K."/>
            <person name="Detter J.C."/>
            <person name="Glavina T."/>
            <person name="Hammon N."/>
            <person name="Israni S."/>
            <person name="Pitluck S."/>
            <person name="Brettin T."/>
            <person name="Bruce D."/>
            <person name="Han C."/>
            <person name="Tapia R."/>
            <person name="Gilna P."/>
            <person name="Kiss H."/>
            <person name="Schmutz J."/>
            <person name="Larimer F."/>
            <person name="Land M."/>
            <person name="Kyrpides N."/>
            <person name="Anderson I."/>
            <person name="Sanford R.A."/>
            <person name="Ritalahti K.M."/>
            <person name="Thomas H.S."/>
            <person name="Kirby J.R."/>
            <person name="Zhulin I.B."/>
            <person name="Loeffler F.E."/>
            <person name="Richardson P."/>
        </authorList>
    </citation>
    <scope>NUCLEOTIDE SEQUENCE</scope>
    <source>
        <strain evidence="10">2CP-C</strain>
    </source>
</reference>
<dbReference type="GO" id="GO:0006882">
    <property type="term" value="P:intracellular zinc ion homeostasis"/>
    <property type="evidence" value="ECO:0007669"/>
    <property type="project" value="InterPro"/>
</dbReference>
<dbReference type="NCBIfam" id="TIGR01297">
    <property type="entry name" value="CDF"/>
    <property type="match status" value="1"/>
</dbReference>
<feature type="compositionally biased region" description="Basic and acidic residues" evidence="7">
    <location>
        <begin position="205"/>
        <end position="221"/>
    </location>
</feature>
<dbReference type="Gene3D" id="1.20.1510.10">
    <property type="entry name" value="Cation efflux protein transmembrane domain"/>
    <property type="match status" value="1"/>
</dbReference>
<keyword evidence="4 8" id="KW-1133">Transmembrane helix</keyword>
<dbReference type="PANTHER" id="PTHR45755">
    <property type="match status" value="1"/>
</dbReference>
<dbReference type="InterPro" id="IPR027469">
    <property type="entry name" value="Cation_efflux_TMD_sf"/>
</dbReference>
<evidence type="ECO:0000256" key="7">
    <source>
        <dbReference type="SAM" id="MobiDB-lite"/>
    </source>
</evidence>
<evidence type="ECO:0000256" key="5">
    <source>
        <dbReference type="ARBA" id="ARBA00023065"/>
    </source>
</evidence>
<feature type="transmembrane region" description="Helical" evidence="8">
    <location>
        <begin position="153"/>
        <end position="171"/>
    </location>
</feature>
<feature type="transmembrane region" description="Helical" evidence="8">
    <location>
        <begin position="111"/>
        <end position="133"/>
    </location>
</feature>
<evidence type="ECO:0000256" key="8">
    <source>
        <dbReference type="SAM" id="Phobius"/>
    </source>
</evidence>
<feature type="transmembrane region" description="Helical" evidence="8">
    <location>
        <begin position="51"/>
        <end position="76"/>
    </location>
</feature>
<comment type="subcellular location">
    <subcellularLocation>
        <location evidence="1">Membrane</location>
        <topology evidence="1">Multi-pass membrane protein</topology>
    </subcellularLocation>
</comment>
<evidence type="ECO:0000313" key="10">
    <source>
        <dbReference type="EMBL" id="ABC80220.1"/>
    </source>
</evidence>
<gene>
    <name evidence="10" type="ordered locus">Adeh_0444</name>
</gene>
<keyword evidence="2" id="KW-0813">Transport</keyword>
<keyword evidence="3 8" id="KW-0812">Transmembrane</keyword>
<feature type="region of interest" description="Disordered" evidence="7">
    <location>
        <begin position="178"/>
        <end position="221"/>
    </location>
</feature>
<dbReference type="NCBIfam" id="NF033827">
    <property type="entry name" value="CDF_efflux_DmeF"/>
    <property type="match status" value="1"/>
</dbReference>
<protein>
    <submittedName>
        <fullName evidence="10">Cation diffusion facilitator family transporter</fullName>
    </submittedName>
</protein>
<dbReference type="Proteomes" id="UP000001935">
    <property type="component" value="Chromosome"/>
</dbReference>
<evidence type="ECO:0000256" key="3">
    <source>
        <dbReference type="ARBA" id="ARBA00022692"/>
    </source>
</evidence>
<dbReference type="InterPro" id="IPR045316">
    <property type="entry name" value="Msc2-like"/>
</dbReference>
<evidence type="ECO:0000313" key="11">
    <source>
        <dbReference type="Proteomes" id="UP000001935"/>
    </source>
</evidence>
<keyword evidence="5" id="KW-0406">Ion transport</keyword>
<accession>Q2IN39</accession>
<evidence type="ECO:0000256" key="2">
    <source>
        <dbReference type="ARBA" id="ARBA00022448"/>
    </source>
</evidence>
<dbReference type="STRING" id="290397.Adeh_0444"/>
<evidence type="ECO:0000256" key="1">
    <source>
        <dbReference type="ARBA" id="ARBA00004141"/>
    </source>
</evidence>
<evidence type="ECO:0000256" key="6">
    <source>
        <dbReference type="ARBA" id="ARBA00023136"/>
    </source>
</evidence>